<gene>
    <name evidence="1" type="ORF">HAX54_026907</name>
</gene>
<name>A0ABS8V315_DATST</name>
<keyword evidence="2" id="KW-1185">Reference proteome</keyword>
<comment type="caution">
    <text evidence="1">The sequence shown here is derived from an EMBL/GenBank/DDBJ whole genome shotgun (WGS) entry which is preliminary data.</text>
</comment>
<accession>A0ABS8V315</accession>
<evidence type="ECO:0000313" key="1">
    <source>
        <dbReference type="EMBL" id="MCD9641074.1"/>
    </source>
</evidence>
<organism evidence="1 2">
    <name type="scientific">Datura stramonium</name>
    <name type="common">Jimsonweed</name>
    <name type="synonym">Common thornapple</name>
    <dbReference type="NCBI Taxonomy" id="4076"/>
    <lineage>
        <taxon>Eukaryota</taxon>
        <taxon>Viridiplantae</taxon>
        <taxon>Streptophyta</taxon>
        <taxon>Embryophyta</taxon>
        <taxon>Tracheophyta</taxon>
        <taxon>Spermatophyta</taxon>
        <taxon>Magnoliopsida</taxon>
        <taxon>eudicotyledons</taxon>
        <taxon>Gunneridae</taxon>
        <taxon>Pentapetalae</taxon>
        <taxon>asterids</taxon>
        <taxon>lamiids</taxon>
        <taxon>Solanales</taxon>
        <taxon>Solanaceae</taxon>
        <taxon>Solanoideae</taxon>
        <taxon>Datureae</taxon>
        <taxon>Datura</taxon>
    </lineage>
</organism>
<reference evidence="1 2" key="1">
    <citation type="journal article" date="2021" name="BMC Genomics">
        <title>Datura genome reveals duplications of psychoactive alkaloid biosynthetic genes and high mutation rate following tissue culture.</title>
        <authorList>
            <person name="Rajewski A."/>
            <person name="Carter-House D."/>
            <person name="Stajich J."/>
            <person name="Litt A."/>
        </authorList>
    </citation>
    <scope>NUCLEOTIDE SEQUENCE [LARGE SCALE GENOMIC DNA]</scope>
    <source>
        <strain evidence="1">AR-01</strain>
    </source>
</reference>
<sequence>MVFSCCQRFEQWQIDGECLIGIDQVMVFRVQVYRGRGTCRCLGCATGSSGEVGIGEHSPLGWAYHLDALQLSAWALGYPKVYRGHDNWYTRGASIPGPLVLGKGPLNALTPTPDMDRTVSRRSELQLTVTLSVERRPFHSALSDHFKADFRPCSTGGSCSQAPSALCTRGPISVRLEETFARLRYFGEAYAS</sequence>
<dbReference type="EMBL" id="JACEIK010003269">
    <property type="protein sequence ID" value="MCD9641074.1"/>
    <property type="molecule type" value="Genomic_DNA"/>
</dbReference>
<dbReference type="Proteomes" id="UP000823775">
    <property type="component" value="Unassembled WGS sequence"/>
</dbReference>
<evidence type="ECO:0000313" key="2">
    <source>
        <dbReference type="Proteomes" id="UP000823775"/>
    </source>
</evidence>
<proteinExistence type="predicted"/>
<protein>
    <submittedName>
        <fullName evidence="1">Uncharacterized protein</fullName>
    </submittedName>
</protein>